<organism evidence="1 2">
    <name type="scientific">Candidatus Magasanikbacteria bacterium CG_4_9_14_3_um_filter_32_9</name>
    <dbReference type="NCBI Taxonomy" id="1974644"/>
    <lineage>
        <taxon>Bacteria</taxon>
        <taxon>Candidatus Magasanikiibacteriota</taxon>
    </lineage>
</organism>
<dbReference type="Gene3D" id="2.40.10.120">
    <property type="match status" value="1"/>
</dbReference>
<evidence type="ECO:0000313" key="2">
    <source>
        <dbReference type="Proteomes" id="UP000230843"/>
    </source>
</evidence>
<protein>
    <recommendedName>
        <fullName evidence="3">Peptidase S1 domain-containing protein</fullName>
    </recommendedName>
</protein>
<dbReference type="Pfam" id="PF13365">
    <property type="entry name" value="Trypsin_2"/>
    <property type="match status" value="1"/>
</dbReference>
<comment type="caution">
    <text evidence="1">The sequence shown here is derived from an EMBL/GenBank/DDBJ whole genome shotgun (WGS) entry which is preliminary data.</text>
</comment>
<dbReference type="SUPFAM" id="SSF50494">
    <property type="entry name" value="Trypsin-like serine proteases"/>
    <property type="match status" value="1"/>
</dbReference>
<gene>
    <name evidence="1" type="ORF">CO137_01170</name>
</gene>
<evidence type="ECO:0008006" key="3">
    <source>
        <dbReference type="Google" id="ProtNLM"/>
    </source>
</evidence>
<dbReference type="EMBL" id="PFVJ01000027">
    <property type="protein sequence ID" value="PJA90055.1"/>
    <property type="molecule type" value="Genomic_DNA"/>
</dbReference>
<evidence type="ECO:0000313" key="1">
    <source>
        <dbReference type="EMBL" id="PJA90055.1"/>
    </source>
</evidence>
<dbReference type="PROSITE" id="PS51257">
    <property type="entry name" value="PROKAR_LIPOPROTEIN"/>
    <property type="match status" value="1"/>
</dbReference>
<dbReference type="InterPro" id="IPR009003">
    <property type="entry name" value="Peptidase_S1_PA"/>
</dbReference>
<name>A0A2M7Z786_9BACT</name>
<accession>A0A2M7Z786</accession>
<sequence>MRKFVLSNIFIFIFIFGACNCGSSQKNTVMDDTYDFSTNIIHHNMQYDTNDVKVDEEDKRIIEKALCRIEIVLFYKSLKFKDKTLLMGIEGSGFFPFETEDKLFFLTAGHITVGLSEIPKVILAPTKDDPKETIYILDKLEYRIWNTHNEKDVVTFSSKEVKVVAEEFFNGIDFGILSFEKRDGLNLRATPVRWGTTKNLESGDMLYLFAEPSYMGKFLTKGYVINPGSLNSDVASKFSIKPENIFYMSNDLTHGSSGGPVFAIGKEDGKLYLIGIAVMYNIHPGMVFKIATKIDHVIEALQKYE</sequence>
<dbReference type="Proteomes" id="UP000230843">
    <property type="component" value="Unassembled WGS sequence"/>
</dbReference>
<proteinExistence type="predicted"/>
<reference evidence="2" key="1">
    <citation type="submission" date="2017-09" db="EMBL/GenBank/DDBJ databases">
        <title>Depth-based differentiation of microbial function through sediment-hosted aquifers and enrichment of novel symbionts in the deep terrestrial subsurface.</title>
        <authorList>
            <person name="Probst A.J."/>
            <person name="Ladd B."/>
            <person name="Jarett J.K."/>
            <person name="Geller-Mcgrath D.E."/>
            <person name="Sieber C.M.K."/>
            <person name="Emerson J.B."/>
            <person name="Anantharaman K."/>
            <person name="Thomas B.C."/>
            <person name="Malmstrom R."/>
            <person name="Stieglmeier M."/>
            <person name="Klingl A."/>
            <person name="Woyke T."/>
            <person name="Ryan C.M."/>
            <person name="Banfield J.F."/>
        </authorList>
    </citation>
    <scope>NUCLEOTIDE SEQUENCE [LARGE SCALE GENOMIC DNA]</scope>
</reference>
<dbReference type="AlphaFoldDB" id="A0A2M7Z786"/>